<keyword evidence="2" id="KW-0812">Transmembrane</keyword>
<dbReference type="Proteomes" id="UP000315995">
    <property type="component" value="Chromosome"/>
</dbReference>
<accession>A0A5B8YCY4</accession>
<gene>
    <name evidence="3" type="ORF">FIV42_16750</name>
</gene>
<keyword evidence="2" id="KW-1133">Transmembrane helix</keyword>
<feature type="compositionally biased region" description="Acidic residues" evidence="1">
    <location>
        <begin position="182"/>
        <end position="228"/>
    </location>
</feature>
<evidence type="ECO:0000256" key="2">
    <source>
        <dbReference type="SAM" id="Phobius"/>
    </source>
</evidence>
<keyword evidence="4" id="KW-1185">Reference proteome</keyword>
<name>A0A4Y6PWE4_PERCE</name>
<evidence type="ECO:0000256" key="1">
    <source>
        <dbReference type="SAM" id="MobiDB-lite"/>
    </source>
</evidence>
<evidence type="ECO:0000313" key="3">
    <source>
        <dbReference type="EMBL" id="QDG52327.1"/>
    </source>
</evidence>
<dbReference type="AlphaFoldDB" id="A0A4Y6PWE4"/>
<feature type="region of interest" description="Disordered" evidence="1">
    <location>
        <begin position="1"/>
        <end position="97"/>
    </location>
</feature>
<accession>A0A4Y6PWE4</accession>
<feature type="compositionally biased region" description="Low complexity" evidence="1">
    <location>
        <begin position="165"/>
        <end position="180"/>
    </location>
</feature>
<dbReference type="EMBL" id="CP041186">
    <property type="protein sequence ID" value="QDG52327.1"/>
    <property type="molecule type" value="Genomic_DNA"/>
</dbReference>
<protein>
    <submittedName>
        <fullName evidence="3">Uncharacterized protein</fullName>
    </submittedName>
</protein>
<evidence type="ECO:0000313" key="4">
    <source>
        <dbReference type="Proteomes" id="UP000315995"/>
    </source>
</evidence>
<reference evidence="3 4" key="1">
    <citation type="submission" date="2019-06" db="EMBL/GenBank/DDBJ databases">
        <title>Persicimonas caeni gen. nov., sp. nov., a predatory bacterium isolated from solar saltern.</title>
        <authorList>
            <person name="Wang S."/>
        </authorList>
    </citation>
    <scope>NUCLEOTIDE SEQUENCE [LARGE SCALE GENOMIC DNA]</scope>
    <source>
        <strain evidence="3 4">YN101</strain>
    </source>
</reference>
<feature type="transmembrane region" description="Helical" evidence="2">
    <location>
        <begin position="254"/>
        <end position="274"/>
    </location>
</feature>
<sequence length="306" mass="32155">MAGDEESTNDFANAGASAGLEEDTGAYEDNATRQVSADALKQIRESTENEAVPEWLAKVRERKEKGGDAPASNEPQMGGQASRPKNLLGDLNDSDDDTAELENVATKAINRNSLSEALADYDERTKKVDAGQAVPKAGILRGRKQSNSNKAVAAEDLEEAEAPEANEVVEAPKAPEAPQAPEEPEAFEEPEAVEPPEPEEPEAVEPPEPEEPEAVEEFDVSEELETPETLDTPAEIAPVSAEESSTEEGASGGLAPTALFVLAPLLFVGAGIAWTQADAPSLTDPIIIGPVAAGAVALVVALMLRR</sequence>
<feature type="compositionally biased region" description="Acidic residues" evidence="1">
    <location>
        <begin position="155"/>
        <end position="164"/>
    </location>
</feature>
<feature type="transmembrane region" description="Helical" evidence="2">
    <location>
        <begin position="286"/>
        <end position="304"/>
    </location>
</feature>
<organism evidence="3 4">
    <name type="scientific">Persicimonas caeni</name>
    <dbReference type="NCBI Taxonomy" id="2292766"/>
    <lineage>
        <taxon>Bacteria</taxon>
        <taxon>Deltaproteobacteria</taxon>
        <taxon>Bradymonadales</taxon>
        <taxon>Bradymonadaceae</taxon>
        <taxon>Persicimonas</taxon>
    </lineage>
</organism>
<dbReference type="RefSeq" id="WP_141198799.1">
    <property type="nucleotide sequence ID" value="NZ_CP041186.1"/>
</dbReference>
<feature type="compositionally biased region" description="Basic and acidic residues" evidence="1">
    <location>
        <begin position="57"/>
        <end position="67"/>
    </location>
</feature>
<feature type="compositionally biased region" description="Low complexity" evidence="1">
    <location>
        <begin position="229"/>
        <end position="251"/>
    </location>
</feature>
<keyword evidence="2" id="KW-0472">Membrane</keyword>
<proteinExistence type="predicted"/>
<feature type="region of interest" description="Disordered" evidence="1">
    <location>
        <begin position="124"/>
        <end position="251"/>
    </location>
</feature>